<accession>A0A011PMD0</accession>
<evidence type="ECO:0000313" key="2">
    <source>
        <dbReference type="EMBL" id="EXI77985.1"/>
    </source>
</evidence>
<sequence length="88" mass="9459">MNDRDPLPKNDVSFAAKVDDRANVAGALREKLLDAMTPGYQAEFDPDEAEQAGAFVEDALSEQDAAESDIDLMDTTAPAATTTTKARR</sequence>
<dbReference type="Proteomes" id="UP000021816">
    <property type="component" value="Unassembled WGS sequence"/>
</dbReference>
<evidence type="ECO:0000313" key="3">
    <source>
        <dbReference type="Proteomes" id="UP000021816"/>
    </source>
</evidence>
<feature type="compositionally biased region" description="Acidic residues" evidence="1">
    <location>
        <begin position="63"/>
        <end position="72"/>
    </location>
</feature>
<organism evidence="2 3">
    <name type="scientific">Candidatus Accumulibacter appositus</name>
    <dbReference type="NCBI Taxonomy" id="1454003"/>
    <lineage>
        <taxon>Bacteria</taxon>
        <taxon>Pseudomonadati</taxon>
        <taxon>Pseudomonadota</taxon>
        <taxon>Betaproteobacteria</taxon>
        <taxon>Candidatus Accumulibacter</taxon>
    </lineage>
</organism>
<evidence type="ECO:0008006" key="4">
    <source>
        <dbReference type="Google" id="ProtNLM"/>
    </source>
</evidence>
<gene>
    <name evidence="2" type="ORF">AW10_03369</name>
</gene>
<protein>
    <recommendedName>
        <fullName evidence="4">Conjugal transfer protein TraD</fullName>
    </recommendedName>
</protein>
<comment type="caution">
    <text evidence="2">The sequence shown here is derived from an EMBL/GenBank/DDBJ whole genome shotgun (WGS) entry which is preliminary data.</text>
</comment>
<dbReference type="PATRIC" id="fig|1454003.3.peg.3421"/>
<proteinExistence type="predicted"/>
<name>A0A011PMD0_9PROT</name>
<evidence type="ECO:0000256" key="1">
    <source>
        <dbReference type="SAM" id="MobiDB-lite"/>
    </source>
</evidence>
<dbReference type="EMBL" id="JEMX01000086">
    <property type="protein sequence ID" value="EXI77985.1"/>
    <property type="molecule type" value="Genomic_DNA"/>
</dbReference>
<reference evidence="2 3" key="1">
    <citation type="submission" date="2014-02" db="EMBL/GenBank/DDBJ databases">
        <title>Expanding our view of genomic diversity in Candidatus Accumulibacter clades.</title>
        <authorList>
            <person name="Skennerton C.T."/>
            <person name="Barr J.J."/>
            <person name="Slater F.R."/>
            <person name="Bond P.L."/>
            <person name="Tyson G.W."/>
        </authorList>
    </citation>
    <scope>NUCLEOTIDE SEQUENCE [LARGE SCALE GENOMIC DNA]</scope>
    <source>
        <strain evidence="3">BA-92</strain>
    </source>
</reference>
<feature type="compositionally biased region" description="Low complexity" evidence="1">
    <location>
        <begin position="75"/>
        <end position="88"/>
    </location>
</feature>
<feature type="region of interest" description="Disordered" evidence="1">
    <location>
        <begin position="63"/>
        <end position="88"/>
    </location>
</feature>
<dbReference type="AlphaFoldDB" id="A0A011PMD0"/>